<dbReference type="PANTHER" id="PTHR47962">
    <property type="entry name" value="ATP-DEPENDENT HELICASE LHR-RELATED-RELATED"/>
    <property type="match status" value="1"/>
</dbReference>
<dbReference type="InterPro" id="IPR011545">
    <property type="entry name" value="DEAD/DEAH_box_helicase_dom"/>
</dbReference>
<dbReference type="InterPro" id="IPR001650">
    <property type="entry name" value="Helicase_C-like"/>
</dbReference>
<dbReference type="SUPFAM" id="SSF52540">
    <property type="entry name" value="P-loop containing nucleoside triphosphate hydrolases"/>
    <property type="match status" value="1"/>
</dbReference>
<dbReference type="RefSeq" id="WP_146981095.1">
    <property type="nucleotide sequence ID" value="NZ_VOSM01000004.1"/>
</dbReference>
<dbReference type="InterPro" id="IPR014001">
    <property type="entry name" value="Helicase_ATP-bd"/>
</dbReference>
<name>A0A5C6XFM5_9DELT</name>
<evidence type="ECO:0000259" key="3">
    <source>
        <dbReference type="PROSITE" id="PS51192"/>
    </source>
</evidence>
<reference evidence="5 6" key="1">
    <citation type="submission" date="2019-08" db="EMBL/GenBank/DDBJ databases">
        <title>Bradymonadales sp. TMQ4.</title>
        <authorList>
            <person name="Liang Q."/>
        </authorList>
    </citation>
    <scope>NUCLEOTIDE SEQUENCE [LARGE SCALE GENOMIC DNA]</scope>
    <source>
        <strain evidence="5 6">TMQ4</strain>
    </source>
</reference>
<keyword evidence="1" id="KW-0547">Nucleotide-binding</keyword>
<protein>
    <submittedName>
        <fullName evidence="5">DEAD/DEAH box helicase</fullName>
    </submittedName>
</protein>
<organism evidence="5 6">
    <name type="scientific">Lujinxingia vulgaris</name>
    <dbReference type="NCBI Taxonomy" id="2600176"/>
    <lineage>
        <taxon>Bacteria</taxon>
        <taxon>Deltaproteobacteria</taxon>
        <taxon>Bradymonadales</taxon>
        <taxon>Lujinxingiaceae</taxon>
        <taxon>Lujinxingia</taxon>
    </lineage>
</organism>
<dbReference type="Pfam" id="PF00270">
    <property type="entry name" value="DEAD"/>
    <property type="match status" value="1"/>
</dbReference>
<dbReference type="PANTHER" id="PTHR47962:SF5">
    <property type="entry name" value="ATP-DEPENDENT HELICASE LHR-RELATED"/>
    <property type="match status" value="1"/>
</dbReference>
<dbReference type="GO" id="GO:0003677">
    <property type="term" value="F:DNA binding"/>
    <property type="evidence" value="ECO:0007669"/>
    <property type="project" value="TreeGrafter"/>
</dbReference>
<evidence type="ECO:0000256" key="1">
    <source>
        <dbReference type="ARBA" id="ARBA00022741"/>
    </source>
</evidence>
<sequence length="704" mass="78160">MGRSIFSEFNPRLQDAIVHRVGWTSLREVQEQAGRVILDGKNAVVLAPTAGGKTEASMFPALSMMLDAPPEGVGVLYVAPIKALLNNQSERLGQYTEMVGLRRFVWHGDQSPAAKQAFVKTPDELLMTTPESLEVMFISKKVPTPRLFKDLRMVVVDEVHAFAGTDRGAHLMSVIERLAALSRHDVQRVGLSATVGNPEAILEWLSGSSQLGQEVVDPPKAPARRELLVTCRESMGELAEDASELAAGQKSLFFCQSRATAEAMATRMRQVGTTVFVHHSSVSREEREDAEARFSRGRDVCIVCTSTLELGIDVGDLDKVFQSNATDTVSSFMQRMGRTGRRAGQNANMTFFCESPEAVTQAAGLIELAKTGWVESVPSQTRCWPVLVHQLLALTIAEGMFEPDDAWAAISRVPDFSGVTRARFDELIAHMETTGFLYRVGPAFTFGDRAEKVFGRRNFMELYAVFSSPQLFAVVTPSGKELGSLEQQFVDQLLEDQSSFLLGGRPWSVTQVDFNRRRIEVMPAPHGKRPSWGGFMPQFLSRELTEAMREILRSDARISYLHTSAQLALDVEREYFAPLFELGDQPVERGAGELIWWTFAGGRINTTLKYVLQALYGWKIAVDNRRLRIEGDGLLDGTFEVAQERLSHAAFWEEELPWEAILAALPDYRLSKFQPALPEGAQREMVSEFLLDVGAARGWCGGGR</sequence>
<dbReference type="GO" id="GO:0005524">
    <property type="term" value="F:ATP binding"/>
    <property type="evidence" value="ECO:0007669"/>
    <property type="project" value="UniProtKB-KW"/>
</dbReference>
<keyword evidence="2" id="KW-0067">ATP-binding</keyword>
<dbReference type="Pfam" id="PF00271">
    <property type="entry name" value="Helicase_C"/>
    <property type="match status" value="1"/>
</dbReference>
<dbReference type="SMART" id="SM00490">
    <property type="entry name" value="HELICc"/>
    <property type="match status" value="1"/>
</dbReference>
<dbReference type="Gene3D" id="3.40.50.300">
    <property type="entry name" value="P-loop containing nucleotide triphosphate hydrolases"/>
    <property type="match status" value="2"/>
</dbReference>
<dbReference type="Proteomes" id="UP000321412">
    <property type="component" value="Unassembled WGS sequence"/>
</dbReference>
<feature type="domain" description="Helicase ATP-binding" evidence="3">
    <location>
        <begin position="34"/>
        <end position="213"/>
    </location>
</feature>
<dbReference type="AlphaFoldDB" id="A0A5C6XFM5"/>
<comment type="caution">
    <text evidence="5">The sequence shown here is derived from an EMBL/GenBank/DDBJ whole genome shotgun (WGS) entry which is preliminary data.</text>
</comment>
<keyword evidence="6" id="KW-1185">Reference proteome</keyword>
<dbReference type="InterPro" id="IPR027417">
    <property type="entry name" value="P-loop_NTPase"/>
</dbReference>
<dbReference type="GO" id="GO:0016887">
    <property type="term" value="F:ATP hydrolysis activity"/>
    <property type="evidence" value="ECO:0007669"/>
    <property type="project" value="TreeGrafter"/>
</dbReference>
<accession>A0A5C6XFM5</accession>
<dbReference type="GO" id="GO:0004386">
    <property type="term" value="F:helicase activity"/>
    <property type="evidence" value="ECO:0007669"/>
    <property type="project" value="UniProtKB-KW"/>
</dbReference>
<dbReference type="InterPro" id="IPR052511">
    <property type="entry name" value="ATP-dep_Helicase"/>
</dbReference>
<dbReference type="SMART" id="SM00487">
    <property type="entry name" value="DEXDc"/>
    <property type="match status" value="1"/>
</dbReference>
<evidence type="ECO:0000313" key="5">
    <source>
        <dbReference type="EMBL" id="TXD36978.1"/>
    </source>
</evidence>
<evidence type="ECO:0000256" key="2">
    <source>
        <dbReference type="ARBA" id="ARBA00022840"/>
    </source>
</evidence>
<dbReference type="PROSITE" id="PS51192">
    <property type="entry name" value="HELICASE_ATP_BIND_1"/>
    <property type="match status" value="1"/>
</dbReference>
<keyword evidence="5" id="KW-0347">Helicase</keyword>
<gene>
    <name evidence="5" type="ORF">FRC98_09560</name>
</gene>
<feature type="domain" description="Helicase C-terminal" evidence="4">
    <location>
        <begin position="223"/>
        <end position="385"/>
    </location>
</feature>
<keyword evidence="5" id="KW-0378">Hydrolase</keyword>
<dbReference type="PROSITE" id="PS51194">
    <property type="entry name" value="HELICASE_CTER"/>
    <property type="match status" value="1"/>
</dbReference>
<dbReference type="OrthoDB" id="9815222at2"/>
<proteinExistence type="predicted"/>
<evidence type="ECO:0000313" key="6">
    <source>
        <dbReference type="Proteomes" id="UP000321412"/>
    </source>
</evidence>
<evidence type="ECO:0000259" key="4">
    <source>
        <dbReference type="PROSITE" id="PS51194"/>
    </source>
</evidence>
<dbReference type="EMBL" id="VOSM01000004">
    <property type="protein sequence ID" value="TXD36978.1"/>
    <property type="molecule type" value="Genomic_DNA"/>
</dbReference>